<dbReference type="Proteomes" id="UP000019140">
    <property type="component" value="Unassembled WGS sequence"/>
</dbReference>
<sequence length="30" mass="3280">MTAESSSYLPEGLPIPVPENDALSEPYWEG</sequence>
<accession>W4LFE3</accession>
<reference evidence="2 3" key="1">
    <citation type="journal article" date="2014" name="Nature">
        <title>An environmental bacterial taxon with a large and distinct metabolic repertoire.</title>
        <authorList>
            <person name="Wilson M.C."/>
            <person name="Mori T."/>
            <person name="Ruckert C."/>
            <person name="Uria A.R."/>
            <person name="Helf M.J."/>
            <person name="Takada K."/>
            <person name="Gernert C."/>
            <person name="Steffens U.A."/>
            <person name="Heycke N."/>
            <person name="Schmitt S."/>
            <person name="Rinke C."/>
            <person name="Helfrich E.J."/>
            <person name="Brachmann A.O."/>
            <person name="Gurgui C."/>
            <person name="Wakimoto T."/>
            <person name="Kracht M."/>
            <person name="Crusemann M."/>
            <person name="Hentschel U."/>
            <person name="Abe I."/>
            <person name="Matsunaga S."/>
            <person name="Kalinowski J."/>
            <person name="Takeyama H."/>
            <person name="Piel J."/>
        </authorList>
    </citation>
    <scope>NUCLEOTIDE SEQUENCE [LARGE SCALE GENOMIC DNA]</scope>
    <source>
        <strain evidence="3">TSY2</strain>
    </source>
</reference>
<evidence type="ECO:0000256" key="1">
    <source>
        <dbReference type="SAM" id="MobiDB-lite"/>
    </source>
</evidence>
<feature type="region of interest" description="Disordered" evidence="1">
    <location>
        <begin position="1"/>
        <end position="30"/>
    </location>
</feature>
<evidence type="ECO:0000313" key="2">
    <source>
        <dbReference type="EMBL" id="ETW96066.1"/>
    </source>
</evidence>
<name>W4LFE3_9BACT</name>
<dbReference type="AlphaFoldDB" id="W4LFE3"/>
<gene>
    <name evidence="2" type="ORF">ETSY2_47110</name>
</gene>
<organism evidence="2 3">
    <name type="scientific">Candidatus Entotheonella gemina</name>
    <dbReference type="NCBI Taxonomy" id="1429439"/>
    <lineage>
        <taxon>Bacteria</taxon>
        <taxon>Pseudomonadati</taxon>
        <taxon>Nitrospinota/Tectimicrobiota group</taxon>
        <taxon>Candidatus Tectimicrobiota</taxon>
        <taxon>Candidatus Entotheonellia</taxon>
        <taxon>Candidatus Entotheonellales</taxon>
        <taxon>Candidatus Entotheonellaceae</taxon>
        <taxon>Candidatus Entotheonella</taxon>
    </lineage>
</organism>
<keyword evidence="3" id="KW-1185">Reference proteome</keyword>
<dbReference type="HOGENOM" id="CLU_3402703_0_0_7"/>
<protein>
    <submittedName>
        <fullName evidence="2">Uncharacterized protein</fullName>
    </submittedName>
</protein>
<dbReference type="EMBL" id="AZHX01002236">
    <property type="protein sequence ID" value="ETW96066.1"/>
    <property type="molecule type" value="Genomic_DNA"/>
</dbReference>
<comment type="caution">
    <text evidence="2">The sequence shown here is derived from an EMBL/GenBank/DDBJ whole genome shotgun (WGS) entry which is preliminary data.</text>
</comment>
<evidence type="ECO:0000313" key="3">
    <source>
        <dbReference type="Proteomes" id="UP000019140"/>
    </source>
</evidence>
<proteinExistence type="predicted"/>